<dbReference type="AlphaFoldDB" id="A0A821D8D1"/>
<evidence type="ECO:0000313" key="1">
    <source>
        <dbReference type="EMBL" id="CAF4617677.1"/>
    </source>
</evidence>
<evidence type="ECO:0000313" key="2">
    <source>
        <dbReference type="Proteomes" id="UP000663851"/>
    </source>
</evidence>
<protein>
    <submittedName>
        <fullName evidence="1">Uncharacterized protein</fullName>
    </submittedName>
</protein>
<dbReference type="Proteomes" id="UP000663851">
    <property type="component" value="Unassembled WGS sequence"/>
</dbReference>
<name>A0A821D8D1_9BILA</name>
<organism evidence="1 2">
    <name type="scientific">Rotaria socialis</name>
    <dbReference type="NCBI Taxonomy" id="392032"/>
    <lineage>
        <taxon>Eukaryota</taxon>
        <taxon>Metazoa</taxon>
        <taxon>Spiralia</taxon>
        <taxon>Gnathifera</taxon>
        <taxon>Rotifera</taxon>
        <taxon>Eurotatoria</taxon>
        <taxon>Bdelloidea</taxon>
        <taxon>Philodinida</taxon>
        <taxon>Philodinidae</taxon>
        <taxon>Rotaria</taxon>
    </lineage>
</organism>
<reference evidence="1" key="1">
    <citation type="submission" date="2021-02" db="EMBL/GenBank/DDBJ databases">
        <authorList>
            <person name="Nowell W R."/>
        </authorList>
    </citation>
    <scope>NUCLEOTIDE SEQUENCE</scope>
</reference>
<dbReference type="EMBL" id="CAJOBO010014240">
    <property type="protein sequence ID" value="CAF4617677.1"/>
    <property type="molecule type" value="Genomic_DNA"/>
</dbReference>
<accession>A0A821D8D1</accession>
<gene>
    <name evidence="1" type="ORF">HFQ381_LOCUS34244</name>
</gene>
<sequence length="92" mass="11143">NIVRTTPHMHLSTYTMETSDNFDTDDFDQDIYNYIHRIHHCSNQSEAINLRLNALKFIDQWRLQFLEKLEHRVRTAEQLILNAFDEYQSRLC</sequence>
<comment type="caution">
    <text evidence="1">The sequence shown here is derived from an EMBL/GenBank/DDBJ whole genome shotgun (WGS) entry which is preliminary data.</text>
</comment>
<proteinExistence type="predicted"/>
<feature type="non-terminal residue" evidence="1">
    <location>
        <position position="1"/>
    </location>
</feature>